<dbReference type="RefSeq" id="WP_070393315.1">
    <property type="nucleotide sequence ID" value="NZ_CP017599.1"/>
</dbReference>
<dbReference type="STRING" id="1458985.BJP34_16700"/>
<feature type="transmembrane region" description="Helical" evidence="1">
    <location>
        <begin position="12"/>
        <end position="31"/>
    </location>
</feature>
<dbReference type="GO" id="GO:0005886">
    <property type="term" value="C:plasma membrane"/>
    <property type="evidence" value="ECO:0007669"/>
    <property type="project" value="TreeGrafter"/>
</dbReference>
<dbReference type="Gene3D" id="3.40.50.620">
    <property type="entry name" value="HUPs"/>
    <property type="match status" value="1"/>
</dbReference>
<keyword evidence="1" id="KW-1133">Transmembrane helix</keyword>
<gene>
    <name evidence="3" type="ORF">BJP34_16700</name>
</gene>
<accession>A0A1D8TTE4</accession>
<organism evidence="3 4">
    <name type="scientific">Moorena producens PAL-8-15-08-1</name>
    <dbReference type="NCBI Taxonomy" id="1458985"/>
    <lineage>
        <taxon>Bacteria</taxon>
        <taxon>Bacillati</taxon>
        <taxon>Cyanobacteriota</taxon>
        <taxon>Cyanophyceae</taxon>
        <taxon>Coleofasciculales</taxon>
        <taxon>Coleofasciculaceae</taxon>
        <taxon>Moorena</taxon>
    </lineage>
</organism>
<dbReference type="Proteomes" id="UP000177870">
    <property type="component" value="Chromosome"/>
</dbReference>
<dbReference type="KEGG" id="mpro:BJP34_16700"/>
<evidence type="ECO:0000313" key="3">
    <source>
        <dbReference type="EMBL" id="AOX00864.1"/>
    </source>
</evidence>
<dbReference type="EMBL" id="CP017599">
    <property type="protein sequence ID" value="AOX00864.1"/>
    <property type="molecule type" value="Genomic_DNA"/>
</dbReference>
<sequence length="281" mass="31196">MFLFLSKLLPLFLYPLGLACVLLVVALVMSWRNPRWVPIPVALALIVLLVSSNTWVTNSLIRSLEWQYLPTSELPEADAIVILGGATKPPFPPRPTPEVDEAGDRVLYGAQLYREGKAPWVIPAGGRIVWGSSSNNSSQRLSSQSAQSSQRLAPESEDMAQILEDLGVPRAAIIQESRSLNTHQNAVNVRKILDQRDLRKVLLVTSAMHMPRSVLVFRRQGIDVIPAPTDFLVSQHELDEPSTSTQAALLHSLPNADQLSRITRAIKEYIGIVVYRIRGWV</sequence>
<name>A0A1D8TTE4_9CYAN</name>
<dbReference type="GO" id="GO:0000270">
    <property type="term" value="P:peptidoglycan metabolic process"/>
    <property type="evidence" value="ECO:0007669"/>
    <property type="project" value="TreeGrafter"/>
</dbReference>
<dbReference type="AlphaFoldDB" id="A0A1D8TTE4"/>
<feature type="transmembrane region" description="Helical" evidence="1">
    <location>
        <begin position="37"/>
        <end position="56"/>
    </location>
</feature>
<keyword evidence="1" id="KW-0812">Transmembrane</keyword>
<dbReference type="PANTHER" id="PTHR30336:SF4">
    <property type="entry name" value="ENVELOPE BIOGENESIS FACTOR ELYC"/>
    <property type="match status" value="1"/>
</dbReference>
<dbReference type="GO" id="GO:0043164">
    <property type="term" value="P:Gram-negative-bacterium-type cell wall biogenesis"/>
    <property type="evidence" value="ECO:0007669"/>
    <property type="project" value="TreeGrafter"/>
</dbReference>
<dbReference type="PROSITE" id="PS51257">
    <property type="entry name" value="PROKAR_LIPOPROTEIN"/>
    <property type="match status" value="1"/>
</dbReference>
<keyword evidence="1" id="KW-0472">Membrane</keyword>
<feature type="domain" description="DUF218" evidence="2">
    <location>
        <begin position="78"/>
        <end position="271"/>
    </location>
</feature>
<dbReference type="InterPro" id="IPR014729">
    <property type="entry name" value="Rossmann-like_a/b/a_fold"/>
</dbReference>
<dbReference type="InterPro" id="IPR051599">
    <property type="entry name" value="Cell_Envelope_Assoc"/>
</dbReference>
<dbReference type="PANTHER" id="PTHR30336">
    <property type="entry name" value="INNER MEMBRANE PROTEIN, PROBABLE PERMEASE"/>
    <property type="match status" value="1"/>
</dbReference>
<reference evidence="4" key="1">
    <citation type="submission" date="2016-10" db="EMBL/GenBank/DDBJ databases">
        <title>Comparative genomics uncovers the prolific and rare metabolic potential of the cyanobacterial genus Moorea.</title>
        <authorList>
            <person name="Leao T."/>
            <person name="Castelao G."/>
            <person name="Korobeynikov A."/>
            <person name="Monroe E.A."/>
            <person name="Podell S."/>
            <person name="Glukhov E."/>
            <person name="Allen E."/>
            <person name="Gerwick W.H."/>
            <person name="Gerwick L."/>
        </authorList>
    </citation>
    <scope>NUCLEOTIDE SEQUENCE [LARGE SCALE GENOMIC DNA]</scope>
    <source>
        <strain evidence="4">PAL-8-15-08-1</strain>
    </source>
</reference>
<evidence type="ECO:0000259" key="2">
    <source>
        <dbReference type="Pfam" id="PF02698"/>
    </source>
</evidence>
<dbReference type="CDD" id="cd06259">
    <property type="entry name" value="YdcF-like"/>
    <property type="match status" value="1"/>
</dbReference>
<dbReference type="InterPro" id="IPR003848">
    <property type="entry name" value="DUF218"/>
</dbReference>
<proteinExistence type="predicted"/>
<protein>
    <recommendedName>
        <fullName evidence="2">DUF218 domain-containing protein</fullName>
    </recommendedName>
</protein>
<evidence type="ECO:0000256" key="1">
    <source>
        <dbReference type="SAM" id="Phobius"/>
    </source>
</evidence>
<dbReference type="OrthoDB" id="9782395at2"/>
<evidence type="ECO:0000313" key="4">
    <source>
        <dbReference type="Proteomes" id="UP000177870"/>
    </source>
</evidence>
<dbReference type="Pfam" id="PF02698">
    <property type="entry name" value="DUF218"/>
    <property type="match status" value="1"/>
</dbReference>